<dbReference type="GO" id="GO:0005886">
    <property type="term" value="C:plasma membrane"/>
    <property type="evidence" value="ECO:0007669"/>
    <property type="project" value="UniProtKB-SubCell"/>
</dbReference>
<evidence type="ECO:0000256" key="3">
    <source>
        <dbReference type="ARBA" id="ARBA00022692"/>
    </source>
</evidence>
<proteinExistence type="inferred from homology"/>
<keyword evidence="4 6" id="KW-1133">Transmembrane helix</keyword>
<evidence type="ECO:0000256" key="4">
    <source>
        <dbReference type="ARBA" id="ARBA00022989"/>
    </source>
</evidence>
<name>A0A6N9HH07_9BURK</name>
<keyword evidence="3 6" id="KW-0812">Transmembrane</keyword>
<gene>
    <name evidence="7" type="ORF">GTP41_12335</name>
</gene>
<feature type="transmembrane region" description="Helical" evidence="6">
    <location>
        <begin position="12"/>
        <end position="35"/>
    </location>
</feature>
<sequence>MSAARPTAPRVGLLWAVGIALATALFLALGTWQVYRMQWKHALIARVNERAHAAPVAVPPRAAWPTLTAENAEYLRVQVAGTLLLDRSTLVQASTDHGLGYWVMTPLRTAEGDIILVNRGYVSSLKFDAGSGTRPAQVTGLLRLNQAGGGFLRRNDAAANRWYSRDIPAIAAARGLAPVAPYFIDADAASAAEAGQPIGGLTVIKFNDHHLVYALTWYALALMIIGLTWQIKRKNRRTGAE</sequence>
<organism evidence="7 8">
    <name type="scientific">Pseudoduganella guangdongensis</name>
    <dbReference type="NCBI Taxonomy" id="2692179"/>
    <lineage>
        <taxon>Bacteria</taxon>
        <taxon>Pseudomonadati</taxon>
        <taxon>Pseudomonadota</taxon>
        <taxon>Betaproteobacteria</taxon>
        <taxon>Burkholderiales</taxon>
        <taxon>Oxalobacteraceae</taxon>
        <taxon>Telluria group</taxon>
        <taxon>Pseudoduganella</taxon>
    </lineage>
</organism>
<dbReference type="InterPro" id="IPR045214">
    <property type="entry name" value="Surf1/Surf4"/>
</dbReference>
<dbReference type="PANTHER" id="PTHR23427:SF2">
    <property type="entry name" value="SURFEIT LOCUS PROTEIN 1"/>
    <property type="match status" value="1"/>
</dbReference>
<accession>A0A6N9HH07</accession>
<dbReference type="PANTHER" id="PTHR23427">
    <property type="entry name" value="SURFEIT LOCUS PROTEIN"/>
    <property type="match status" value="1"/>
</dbReference>
<dbReference type="InterPro" id="IPR002994">
    <property type="entry name" value="Surf1/Shy1"/>
</dbReference>
<protein>
    <recommendedName>
        <fullName evidence="6">SURF1-like protein</fullName>
    </recommendedName>
</protein>
<dbReference type="PROSITE" id="PS50895">
    <property type="entry name" value="SURF1"/>
    <property type="match status" value="1"/>
</dbReference>
<evidence type="ECO:0000256" key="6">
    <source>
        <dbReference type="RuleBase" id="RU363076"/>
    </source>
</evidence>
<keyword evidence="8" id="KW-1185">Reference proteome</keyword>
<evidence type="ECO:0000256" key="5">
    <source>
        <dbReference type="ARBA" id="ARBA00023136"/>
    </source>
</evidence>
<comment type="similarity">
    <text evidence="2 6">Belongs to the SURF1 family.</text>
</comment>
<evidence type="ECO:0000256" key="1">
    <source>
        <dbReference type="ARBA" id="ARBA00004370"/>
    </source>
</evidence>
<evidence type="ECO:0000313" key="7">
    <source>
        <dbReference type="EMBL" id="MYN02888.1"/>
    </source>
</evidence>
<evidence type="ECO:0000256" key="2">
    <source>
        <dbReference type="ARBA" id="ARBA00007165"/>
    </source>
</evidence>
<comment type="subcellular location">
    <subcellularLocation>
        <location evidence="6">Cell membrane</location>
        <topology evidence="6">Multi-pass membrane protein</topology>
    </subcellularLocation>
    <subcellularLocation>
        <location evidence="1">Membrane</location>
    </subcellularLocation>
</comment>
<dbReference type="Proteomes" id="UP000448575">
    <property type="component" value="Unassembled WGS sequence"/>
</dbReference>
<dbReference type="AlphaFoldDB" id="A0A6N9HH07"/>
<dbReference type="Pfam" id="PF02104">
    <property type="entry name" value="SURF1"/>
    <property type="match status" value="1"/>
</dbReference>
<keyword evidence="5 6" id="KW-0472">Membrane</keyword>
<reference evidence="7 8" key="1">
    <citation type="submission" date="2019-12" db="EMBL/GenBank/DDBJ databases">
        <title>Novel species isolated from a subtropical stream in China.</title>
        <authorList>
            <person name="Lu H."/>
        </authorList>
    </citation>
    <scope>NUCLEOTIDE SEQUENCE [LARGE SCALE GENOMIC DNA]</scope>
    <source>
        <strain evidence="7 8">DS3</strain>
    </source>
</reference>
<dbReference type="CDD" id="cd06662">
    <property type="entry name" value="SURF1"/>
    <property type="match status" value="1"/>
</dbReference>
<dbReference type="EMBL" id="WWCJ01000008">
    <property type="protein sequence ID" value="MYN02888.1"/>
    <property type="molecule type" value="Genomic_DNA"/>
</dbReference>
<dbReference type="RefSeq" id="WP_161025879.1">
    <property type="nucleotide sequence ID" value="NZ_WWCJ01000008.1"/>
</dbReference>
<evidence type="ECO:0000313" key="8">
    <source>
        <dbReference type="Proteomes" id="UP000448575"/>
    </source>
</evidence>
<keyword evidence="6" id="KW-1003">Cell membrane</keyword>
<comment type="caution">
    <text evidence="7">The sequence shown here is derived from an EMBL/GenBank/DDBJ whole genome shotgun (WGS) entry which is preliminary data.</text>
</comment>
<feature type="transmembrane region" description="Helical" evidence="6">
    <location>
        <begin position="211"/>
        <end position="229"/>
    </location>
</feature>